<dbReference type="SMART" id="SM00382">
    <property type="entry name" value="AAA"/>
    <property type="match status" value="2"/>
</dbReference>
<keyword evidence="1" id="KW-0813">Transport</keyword>
<evidence type="ECO:0000259" key="5">
    <source>
        <dbReference type="PROSITE" id="PS50893"/>
    </source>
</evidence>
<evidence type="ECO:0000256" key="4">
    <source>
        <dbReference type="ARBA" id="ARBA00022840"/>
    </source>
</evidence>
<sequence length="507" mass="54979">MSQPVISLENVSKRFPGVLAMDSVSMELRPHEVVGLIGENGAGKSTLLKILSGVYQPDEGVMKLGGDPIRLRTPRAAADAGIGMVHQEQSLIGTVSVAENILLGSEGSSVRAGIYRWGEINRRAQRQLDKIQSSIKPTDKTESLTFAQRQLVELAKALGVEERSDNEPVIILDEPTSVLDGDDLETLFEQVERLRSIASVVFVSHRLDEVLRVSDRVYVMKDGKVVAERDPKTVHVDELYRLMVGRESSGGYYREDEQLAITEDAPVVLEINALNRDNSFRDINLKVRAGEVLGLTGVVGSGREGLCRSLFGAEHFDSGEVLLNNSRVHFSSPPDAVDVGIGYVPAERRTEGVAMGLSVEQNIVLADPSTVSTAGVVVPSRRSALVAEWTDRLKIKTPTPHVDVANLSGGNQQKVVLAKWLSSPKLKVLILDHPTRGLDVGAKEDVFTFVREACAEGLAIVLLADTLEETIALSHHVVVFRDGAITAEFPAGPGNKPTQIQLVEAMV</sequence>
<dbReference type="RefSeq" id="WP_096803231.1">
    <property type="nucleotide sequence ID" value="NZ_CP023563.1"/>
</dbReference>
<dbReference type="PANTHER" id="PTHR43790">
    <property type="entry name" value="CARBOHYDRATE TRANSPORT ATP-BINDING PROTEIN MG119-RELATED"/>
    <property type="match status" value="1"/>
</dbReference>
<accession>A0A291GQ72</accession>
<dbReference type="InterPro" id="IPR050107">
    <property type="entry name" value="ABC_carbohydrate_import_ATPase"/>
</dbReference>
<keyword evidence="7" id="KW-1185">Reference proteome</keyword>
<dbReference type="GO" id="GO:0016887">
    <property type="term" value="F:ATP hydrolysis activity"/>
    <property type="evidence" value="ECO:0007669"/>
    <property type="project" value="InterPro"/>
</dbReference>
<dbReference type="OrthoDB" id="39350at2"/>
<dbReference type="InterPro" id="IPR027417">
    <property type="entry name" value="P-loop_NTPase"/>
</dbReference>
<dbReference type="PANTHER" id="PTHR43790:SF9">
    <property type="entry name" value="GALACTOFURANOSE TRANSPORTER ATP-BINDING PROTEIN YTFR"/>
    <property type="match status" value="1"/>
</dbReference>
<dbReference type="GO" id="GO:0005524">
    <property type="term" value="F:ATP binding"/>
    <property type="evidence" value="ECO:0007669"/>
    <property type="project" value="UniProtKB-KW"/>
</dbReference>
<dbReference type="SUPFAM" id="SSF52540">
    <property type="entry name" value="P-loop containing nucleoside triphosphate hydrolases"/>
    <property type="match status" value="2"/>
</dbReference>
<dbReference type="PROSITE" id="PS50893">
    <property type="entry name" value="ABC_TRANSPORTER_2"/>
    <property type="match status" value="2"/>
</dbReference>
<dbReference type="InterPro" id="IPR017871">
    <property type="entry name" value="ABC_transporter-like_CS"/>
</dbReference>
<keyword evidence="4 6" id="KW-0067">ATP-binding</keyword>
<gene>
    <name evidence="6" type="ORF">CFK38_11710</name>
</gene>
<keyword evidence="2" id="KW-0677">Repeat</keyword>
<dbReference type="AlphaFoldDB" id="A0A291GQ72"/>
<evidence type="ECO:0000313" key="7">
    <source>
        <dbReference type="Proteomes" id="UP000218165"/>
    </source>
</evidence>
<dbReference type="Proteomes" id="UP000218165">
    <property type="component" value="Chromosome"/>
</dbReference>
<dbReference type="InterPro" id="IPR003439">
    <property type="entry name" value="ABC_transporter-like_ATP-bd"/>
</dbReference>
<dbReference type="EMBL" id="CP023563">
    <property type="protein sequence ID" value="ATG52114.1"/>
    <property type="molecule type" value="Genomic_DNA"/>
</dbReference>
<evidence type="ECO:0000256" key="2">
    <source>
        <dbReference type="ARBA" id="ARBA00022737"/>
    </source>
</evidence>
<dbReference type="KEGG" id="brz:CFK38_11710"/>
<protein>
    <submittedName>
        <fullName evidence="6">ABC transporter ATP-binding protein</fullName>
    </submittedName>
</protein>
<dbReference type="CDD" id="cd03215">
    <property type="entry name" value="ABC_Carb_Monos_II"/>
    <property type="match status" value="1"/>
</dbReference>
<evidence type="ECO:0000256" key="3">
    <source>
        <dbReference type="ARBA" id="ARBA00022741"/>
    </source>
</evidence>
<proteinExistence type="predicted"/>
<dbReference type="Gene3D" id="3.40.50.300">
    <property type="entry name" value="P-loop containing nucleotide triphosphate hydrolases"/>
    <property type="match status" value="2"/>
</dbReference>
<feature type="domain" description="ABC transporter" evidence="5">
    <location>
        <begin position="6"/>
        <end position="247"/>
    </location>
</feature>
<evidence type="ECO:0000256" key="1">
    <source>
        <dbReference type="ARBA" id="ARBA00022448"/>
    </source>
</evidence>
<dbReference type="PROSITE" id="PS00211">
    <property type="entry name" value="ABC_TRANSPORTER_1"/>
    <property type="match status" value="1"/>
</dbReference>
<feature type="domain" description="ABC transporter" evidence="5">
    <location>
        <begin position="260"/>
        <end position="507"/>
    </location>
</feature>
<reference evidence="7" key="1">
    <citation type="submission" date="2017-09" db="EMBL/GenBank/DDBJ databases">
        <title>Brachybacterium sp. VM2412.</title>
        <authorList>
            <person name="Tak E.J."/>
            <person name="Bae J.-W."/>
        </authorList>
    </citation>
    <scope>NUCLEOTIDE SEQUENCE [LARGE SCALE GENOMIC DNA]</scope>
    <source>
        <strain evidence="7">VM2412</strain>
    </source>
</reference>
<dbReference type="Pfam" id="PF00005">
    <property type="entry name" value="ABC_tran"/>
    <property type="match status" value="2"/>
</dbReference>
<dbReference type="InterPro" id="IPR003593">
    <property type="entry name" value="AAA+_ATPase"/>
</dbReference>
<evidence type="ECO:0000313" key="6">
    <source>
        <dbReference type="EMBL" id="ATG52114.1"/>
    </source>
</evidence>
<keyword evidence="3" id="KW-0547">Nucleotide-binding</keyword>
<dbReference type="CDD" id="cd03216">
    <property type="entry name" value="ABC_Carb_Monos_I"/>
    <property type="match status" value="1"/>
</dbReference>
<organism evidence="6 7">
    <name type="scientific">Brachybacterium vulturis</name>
    <dbReference type="NCBI Taxonomy" id="2017484"/>
    <lineage>
        <taxon>Bacteria</taxon>
        <taxon>Bacillati</taxon>
        <taxon>Actinomycetota</taxon>
        <taxon>Actinomycetes</taxon>
        <taxon>Micrococcales</taxon>
        <taxon>Dermabacteraceae</taxon>
        <taxon>Brachybacterium</taxon>
    </lineage>
</organism>
<name>A0A291GQ72_9MICO</name>